<evidence type="ECO:0000313" key="8">
    <source>
        <dbReference type="Proteomes" id="UP001595629"/>
    </source>
</evidence>
<gene>
    <name evidence="7" type="ORF">ACFORG_10300</name>
</gene>
<dbReference type="Pfam" id="PF00126">
    <property type="entry name" value="HTH_1"/>
    <property type="match status" value="1"/>
</dbReference>
<evidence type="ECO:0000256" key="4">
    <source>
        <dbReference type="ARBA" id="ARBA00023163"/>
    </source>
</evidence>
<sequence>MARPLPLQQIRAFDAAARWLSFSRAARELNVQQPAISRQVAALEAELGTRLFLRSKPSLTLTEDGRLLAKAVNAGFETIREAFAALQARQEDDTVMVSASIGFTSLYLLPRLAEFQAAFPEIKLQVMTRDQNEDFDVHSCDVVILFGEGGLSGTDSRLVFRETMIAVCHPDLLPDRTPFELAELAERKLLNLTSPDHRGDWNRYFAKAGITVPTPPAHDGYVSYMVYLRAIQNGLGIGIGWQPMMSEYLANRTLVRACHHQCTTTRGYFCSITPQGEEKPGSEQFRDWIGQSLSEPS</sequence>
<dbReference type="SUPFAM" id="SSF46785">
    <property type="entry name" value="Winged helix' DNA-binding domain"/>
    <property type="match status" value="1"/>
</dbReference>
<keyword evidence="4" id="KW-0804">Transcription</keyword>
<reference evidence="8" key="1">
    <citation type="journal article" date="2019" name="Int. J. Syst. Evol. Microbiol.">
        <title>The Global Catalogue of Microorganisms (GCM) 10K type strain sequencing project: providing services to taxonomists for standard genome sequencing and annotation.</title>
        <authorList>
            <consortium name="The Broad Institute Genomics Platform"/>
            <consortium name="The Broad Institute Genome Sequencing Center for Infectious Disease"/>
            <person name="Wu L."/>
            <person name="Ma J."/>
        </authorList>
    </citation>
    <scope>NUCLEOTIDE SEQUENCE [LARGE SCALE GENOMIC DNA]</scope>
    <source>
        <strain evidence="8">KCTC 42911</strain>
    </source>
</reference>
<dbReference type="InterPro" id="IPR005119">
    <property type="entry name" value="LysR_subst-bd"/>
</dbReference>
<feature type="domain" description="HTH lysR-type" evidence="6">
    <location>
        <begin position="5"/>
        <end position="62"/>
    </location>
</feature>
<dbReference type="Pfam" id="PF03466">
    <property type="entry name" value="LysR_substrate"/>
    <property type="match status" value="1"/>
</dbReference>
<dbReference type="InterPro" id="IPR058163">
    <property type="entry name" value="LysR-type_TF_proteobact-type"/>
</dbReference>
<evidence type="ECO:0000259" key="6">
    <source>
        <dbReference type="PROSITE" id="PS50931"/>
    </source>
</evidence>
<evidence type="ECO:0000256" key="1">
    <source>
        <dbReference type="ARBA" id="ARBA00009437"/>
    </source>
</evidence>
<protein>
    <submittedName>
        <fullName evidence="7">LysR substrate-binding domain-containing protein</fullName>
    </submittedName>
</protein>
<keyword evidence="8" id="KW-1185">Reference proteome</keyword>
<dbReference type="PANTHER" id="PTHR30537:SF74">
    <property type="entry name" value="HTH-TYPE TRANSCRIPTIONAL REGULATOR TRPI"/>
    <property type="match status" value="1"/>
</dbReference>
<evidence type="ECO:0000313" key="7">
    <source>
        <dbReference type="EMBL" id="MFC3614150.1"/>
    </source>
</evidence>
<evidence type="ECO:0000256" key="3">
    <source>
        <dbReference type="ARBA" id="ARBA00023125"/>
    </source>
</evidence>
<comment type="similarity">
    <text evidence="1">Belongs to the LysR transcriptional regulatory family.</text>
</comment>
<dbReference type="InterPro" id="IPR000847">
    <property type="entry name" value="LysR_HTH_N"/>
</dbReference>
<proteinExistence type="inferred from homology"/>
<feature type="region of interest" description="Disordered" evidence="5">
    <location>
        <begin position="277"/>
        <end position="297"/>
    </location>
</feature>
<keyword evidence="2" id="KW-0805">Transcription regulation</keyword>
<feature type="compositionally biased region" description="Basic and acidic residues" evidence="5">
    <location>
        <begin position="277"/>
        <end position="286"/>
    </location>
</feature>
<accession>A0ABV7TGX6</accession>
<dbReference type="EMBL" id="JBHRXI010000010">
    <property type="protein sequence ID" value="MFC3614150.1"/>
    <property type="molecule type" value="Genomic_DNA"/>
</dbReference>
<dbReference type="Gene3D" id="3.40.190.10">
    <property type="entry name" value="Periplasmic binding protein-like II"/>
    <property type="match status" value="2"/>
</dbReference>
<evidence type="ECO:0000256" key="5">
    <source>
        <dbReference type="SAM" id="MobiDB-lite"/>
    </source>
</evidence>
<dbReference type="PANTHER" id="PTHR30537">
    <property type="entry name" value="HTH-TYPE TRANSCRIPTIONAL REGULATOR"/>
    <property type="match status" value="1"/>
</dbReference>
<evidence type="ECO:0000256" key="2">
    <source>
        <dbReference type="ARBA" id="ARBA00023015"/>
    </source>
</evidence>
<dbReference type="PRINTS" id="PR00039">
    <property type="entry name" value="HTHLYSR"/>
</dbReference>
<dbReference type="InterPro" id="IPR036388">
    <property type="entry name" value="WH-like_DNA-bd_sf"/>
</dbReference>
<organism evidence="7 8">
    <name type="scientific">Lutimaribacter marinistellae</name>
    <dbReference type="NCBI Taxonomy" id="1820329"/>
    <lineage>
        <taxon>Bacteria</taxon>
        <taxon>Pseudomonadati</taxon>
        <taxon>Pseudomonadota</taxon>
        <taxon>Alphaproteobacteria</taxon>
        <taxon>Rhodobacterales</taxon>
        <taxon>Roseobacteraceae</taxon>
        <taxon>Lutimaribacter</taxon>
    </lineage>
</organism>
<name>A0ABV7TGX6_9RHOB</name>
<dbReference type="InterPro" id="IPR036390">
    <property type="entry name" value="WH_DNA-bd_sf"/>
</dbReference>
<dbReference type="SUPFAM" id="SSF53850">
    <property type="entry name" value="Periplasmic binding protein-like II"/>
    <property type="match status" value="1"/>
</dbReference>
<dbReference type="Proteomes" id="UP001595629">
    <property type="component" value="Unassembled WGS sequence"/>
</dbReference>
<dbReference type="Gene3D" id="1.10.10.10">
    <property type="entry name" value="Winged helix-like DNA-binding domain superfamily/Winged helix DNA-binding domain"/>
    <property type="match status" value="1"/>
</dbReference>
<dbReference type="RefSeq" id="WP_386735339.1">
    <property type="nucleotide sequence ID" value="NZ_JBHRXI010000010.1"/>
</dbReference>
<dbReference type="PROSITE" id="PS50931">
    <property type="entry name" value="HTH_LYSR"/>
    <property type="match status" value="1"/>
</dbReference>
<keyword evidence="3" id="KW-0238">DNA-binding</keyword>
<comment type="caution">
    <text evidence="7">The sequence shown here is derived from an EMBL/GenBank/DDBJ whole genome shotgun (WGS) entry which is preliminary data.</text>
</comment>